<dbReference type="InterPro" id="IPR003661">
    <property type="entry name" value="HisK_dim/P_dom"/>
</dbReference>
<evidence type="ECO:0000256" key="12">
    <source>
        <dbReference type="ARBA" id="ARBA00023136"/>
    </source>
</evidence>
<dbReference type="SUPFAM" id="SSF55785">
    <property type="entry name" value="PYP-like sensor domain (PAS domain)"/>
    <property type="match status" value="1"/>
</dbReference>
<dbReference type="InterPro" id="IPR003018">
    <property type="entry name" value="GAF"/>
</dbReference>
<dbReference type="Gene3D" id="1.10.287.130">
    <property type="match status" value="1"/>
</dbReference>
<dbReference type="RefSeq" id="WP_195169617.1">
    <property type="nucleotide sequence ID" value="NZ_CP062983.1"/>
</dbReference>
<dbReference type="EMBL" id="CP062983">
    <property type="protein sequence ID" value="QPC81545.1"/>
    <property type="molecule type" value="Genomic_DNA"/>
</dbReference>
<feature type="domain" description="PAS" evidence="14">
    <location>
        <begin position="170"/>
        <end position="215"/>
    </location>
</feature>
<dbReference type="InterPro" id="IPR013767">
    <property type="entry name" value="PAS_fold"/>
</dbReference>
<gene>
    <name evidence="16" type="ORF">G4Y79_17885</name>
</gene>
<evidence type="ECO:0000259" key="15">
    <source>
        <dbReference type="PROSITE" id="PS50113"/>
    </source>
</evidence>
<dbReference type="InterPro" id="IPR036890">
    <property type="entry name" value="HATPase_C_sf"/>
</dbReference>
<dbReference type="Gene3D" id="3.30.565.10">
    <property type="entry name" value="Histidine kinase-like ATPase, C-terminal domain"/>
    <property type="match status" value="1"/>
</dbReference>
<sequence>MLTLPEFPVRQRDFLLEISRAITAQLDLTEVLRRVLEASVIMLAGRVGVIALNDPETATFRVRAYTGIKREQVDALNERLNAFISTVSMGTDRRLLDQQLKEMAASLSEELVQAVAMPLVFAENPLGLLIVFRSYEASVTSNDLQIMQSFADQAAIAVNNAQMFEQIKQEQQRLSAILEHNADGVIILDANLDILQVNRAFEQMTGWTADDAVGQPQEQVIIWHQIDGRDLHDAVADGWPNIKDPRKTQKEENQSQAYSDTFYVEGELARKDGLTLSVGITYAPLFGQDGKLHNIIGNLRDITNFRRAQEMQNVFISTVSHELRTPVALIKGYASTLTRPDAKWNEDIVRNSLGVIEEEADRLTVLIDDLLTASKIQAEHGVRLRLADDVRLDILAASAVERQRMQTDKHTFVVSFPSDFPAIPGDATLLRQVIDNLLTNAMKYSPRGGTITVGGRFNEDSVTFFVRDEGIGIPESELPNIFSRFYRVDNKLTTTTKGTGLGLYLVKSIVDAHGGTINVKSQPDYGSTFYFTIPRD</sequence>
<dbReference type="GO" id="GO:0030295">
    <property type="term" value="F:protein kinase activator activity"/>
    <property type="evidence" value="ECO:0007669"/>
    <property type="project" value="TreeGrafter"/>
</dbReference>
<dbReference type="SMART" id="SM00387">
    <property type="entry name" value="HATPase_c"/>
    <property type="match status" value="1"/>
</dbReference>
<dbReference type="InterPro" id="IPR003594">
    <property type="entry name" value="HATPase_dom"/>
</dbReference>
<dbReference type="GO" id="GO:0007234">
    <property type="term" value="P:osmosensory signaling via phosphorelay pathway"/>
    <property type="evidence" value="ECO:0007669"/>
    <property type="project" value="TreeGrafter"/>
</dbReference>
<dbReference type="InterPro" id="IPR029016">
    <property type="entry name" value="GAF-like_dom_sf"/>
</dbReference>
<dbReference type="InterPro" id="IPR035965">
    <property type="entry name" value="PAS-like_dom_sf"/>
</dbReference>
<evidence type="ECO:0000256" key="10">
    <source>
        <dbReference type="ARBA" id="ARBA00022989"/>
    </source>
</evidence>
<dbReference type="KEGG" id="pmet:G4Y79_17885"/>
<keyword evidence="7" id="KW-0547">Nucleotide-binding</keyword>
<keyword evidence="6" id="KW-0812">Transmembrane</keyword>
<evidence type="ECO:0000313" key="16">
    <source>
        <dbReference type="EMBL" id="QPC81545.1"/>
    </source>
</evidence>
<dbReference type="GO" id="GO:0016020">
    <property type="term" value="C:membrane"/>
    <property type="evidence" value="ECO:0007669"/>
    <property type="project" value="UniProtKB-SubCell"/>
</dbReference>
<dbReference type="InterPro" id="IPR000014">
    <property type="entry name" value="PAS"/>
</dbReference>
<protein>
    <recommendedName>
        <fullName evidence="3">histidine kinase</fullName>
        <ecNumber evidence="3">2.7.13.3</ecNumber>
    </recommendedName>
</protein>
<keyword evidence="4" id="KW-0597">Phosphoprotein</keyword>
<evidence type="ECO:0000256" key="2">
    <source>
        <dbReference type="ARBA" id="ARBA00004141"/>
    </source>
</evidence>
<dbReference type="CDD" id="cd00075">
    <property type="entry name" value="HATPase"/>
    <property type="match status" value="1"/>
</dbReference>
<organism evidence="16 17">
    <name type="scientific">Phototrophicus methaneseepsis</name>
    <dbReference type="NCBI Taxonomy" id="2710758"/>
    <lineage>
        <taxon>Bacteria</taxon>
        <taxon>Bacillati</taxon>
        <taxon>Chloroflexota</taxon>
        <taxon>Candidatus Thermofontia</taxon>
        <taxon>Phototrophicales</taxon>
        <taxon>Phototrophicaceae</taxon>
        <taxon>Phototrophicus</taxon>
    </lineage>
</organism>
<dbReference type="InterPro" id="IPR050351">
    <property type="entry name" value="BphY/WalK/GraS-like"/>
</dbReference>
<dbReference type="NCBIfam" id="TIGR00229">
    <property type="entry name" value="sensory_box"/>
    <property type="match status" value="1"/>
</dbReference>
<evidence type="ECO:0000259" key="13">
    <source>
        <dbReference type="PROSITE" id="PS50109"/>
    </source>
</evidence>
<keyword evidence="10" id="KW-1133">Transmembrane helix</keyword>
<evidence type="ECO:0000256" key="9">
    <source>
        <dbReference type="ARBA" id="ARBA00022840"/>
    </source>
</evidence>
<dbReference type="Pfam" id="PF00512">
    <property type="entry name" value="HisKA"/>
    <property type="match status" value="1"/>
</dbReference>
<name>A0A7S8E736_9CHLR</name>
<dbReference type="CDD" id="cd00082">
    <property type="entry name" value="HisKA"/>
    <property type="match status" value="1"/>
</dbReference>
<dbReference type="FunFam" id="1.10.287.130:FF:000001">
    <property type="entry name" value="Two-component sensor histidine kinase"/>
    <property type="match status" value="1"/>
</dbReference>
<dbReference type="SUPFAM" id="SSF47384">
    <property type="entry name" value="Homodimeric domain of signal transducing histidine kinase"/>
    <property type="match status" value="1"/>
</dbReference>
<evidence type="ECO:0000256" key="7">
    <source>
        <dbReference type="ARBA" id="ARBA00022741"/>
    </source>
</evidence>
<dbReference type="SMART" id="SM00388">
    <property type="entry name" value="HisKA"/>
    <property type="match status" value="1"/>
</dbReference>
<accession>A0A7S8E736</accession>
<dbReference type="GO" id="GO:0005524">
    <property type="term" value="F:ATP binding"/>
    <property type="evidence" value="ECO:0007669"/>
    <property type="project" value="UniProtKB-KW"/>
</dbReference>
<dbReference type="SMART" id="SM00091">
    <property type="entry name" value="PAS"/>
    <property type="match status" value="1"/>
</dbReference>
<evidence type="ECO:0000256" key="1">
    <source>
        <dbReference type="ARBA" id="ARBA00000085"/>
    </source>
</evidence>
<comment type="subcellular location">
    <subcellularLocation>
        <location evidence="2">Membrane</location>
        <topology evidence="2">Multi-pass membrane protein</topology>
    </subcellularLocation>
</comment>
<dbReference type="SUPFAM" id="SSF55874">
    <property type="entry name" value="ATPase domain of HSP90 chaperone/DNA topoisomerase II/histidine kinase"/>
    <property type="match status" value="1"/>
</dbReference>
<dbReference type="Gene3D" id="3.30.450.20">
    <property type="entry name" value="PAS domain"/>
    <property type="match status" value="1"/>
</dbReference>
<dbReference type="InterPro" id="IPR004358">
    <property type="entry name" value="Sig_transdc_His_kin-like_C"/>
</dbReference>
<keyword evidence="5" id="KW-0808">Transferase</keyword>
<dbReference type="GO" id="GO:0000156">
    <property type="term" value="F:phosphorelay response regulator activity"/>
    <property type="evidence" value="ECO:0007669"/>
    <property type="project" value="TreeGrafter"/>
</dbReference>
<dbReference type="PRINTS" id="PR00344">
    <property type="entry name" value="BCTRLSENSOR"/>
</dbReference>
<dbReference type="GO" id="GO:0006355">
    <property type="term" value="P:regulation of DNA-templated transcription"/>
    <property type="evidence" value="ECO:0007669"/>
    <property type="project" value="InterPro"/>
</dbReference>
<proteinExistence type="predicted"/>
<dbReference type="GO" id="GO:0000155">
    <property type="term" value="F:phosphorelay sensor kinase activity"/>
    <property type="evidence" value="ECO:0007669"/>
    <property type="project" value="InterPro"/>
</dbReference>
<evidence type="ECO:0000313" key="17">
    <source>
        <dbReference type="Proteomes" id="UP000594468"/>
    </source>
</evidence>
<dbReference type="Pfam" id="PF02518">
    <property type="entry name" value="HATPase_c"/>
    <property type="match status" value="1"/>
</dbReference>
<dbReference type="PANTHER" id="PTHR42878">
    <property type="entry name" value="TWO-COMPONENT HISTIDINE KINASE"/>
    <property type="match status" value="1"/>
</dbReference>
<keyword evidence="9" id="KW-0067">ATP-binding</keyword>
<keyword evidence="17" id="KW-1185">Reference proteome</keyword>
<dbReference type="InterPro" id="IPR005467">
    <property type="entry name" value="His_kinase_dom"/>
</dbReference>
<reference evidence="16 17" key="1">
    <citation type="submission" date="2020-02" db="EMBL/GenBank/DDBJ databases">
        <authorList>
            <person name="Zheng R.K."/>
            <person name="Sun C.M."/>
        </authorList>
    </citation>
    <scope>NUCLEOTIDE SEQUENCE [LARGE SCALE GENOMIC DNA]</scope>
    <source>
        <strain evidence="17">rifampicinis</strain>
    </source>
</reference>
<dbReference type="Pfam" id="PF13185">
    <property type="entry name" value="GAF_2"/>
    <property type="match status" value="1"/>
</dbReference>
<dbReference type="PROSITE" id="PS50109">
    <property type="entry name" value="HIS_KIN"/>
    <property type="match status" value="1"/>
</dbReference>
<keyword evidence="11" id="KW-0902">Two-component regulatory system</keyword>
<evidence type="ECO:0000256" key="11">
    <source>
        <dbReference type="ARBA" id="ARBA00023012"/>
    </source>
</evidence>
<evidence type="ECO:0000256" key="3">
    <source>
        <dbReference type="ARBA" id="ARBA00012438"/>
    </source>
</evidence>
<evidence type="ECO:0000256" key="8">
    <source>
        <dbReference type="ARBA" id="ARBA00022777"/>
    </source>
</evidence>
<dbReference type="Gene3D" id="3.30.450.40">
    <property type="match status" value="1"/>
</dbReference>
<comment type="catalytic activity">
    <reaction evidence="1">
        <text>ATP + protein L-histidine = ADP + protein N-phospho-L-histidine.</text>
        <dbReference type="EC" id="2.7.13.3"/>
    </reaction>
</comment>
<dbReference type="Proteomes" id="UP000594468">
    <property type="component" value="Chromosome"/>
</dbReference>
<dbReference type="FunFam" id="3.30.565.10:FF:000006">
    <property type="entry name" value="Sensor histidine kinase WalK"/>
    <property type="match status" value="1"/>
</dbReference>
<evidence type="ECO:0000256" key="6">
    <source>
        <dbReference type="ARBA" id="ARBA00022692"/>
    </source>
</evidence>
<evidence type="ECO:0000256" key="5">
    <source>
        <dbReference type="ARBA" id="ARBA00022679"/>
    </source>
</evidence>
<evidence type="ECO:0000256" key="4">
    <source>
        <dbReference type="ARBA" id="ARBA00022553"/>
    </source>
</evidence>
<feature type="domain" description="Histidine kinase" evidence="13">
    <location>
        <begin position="318"/>
        <end position="536"/>
    </location>
</feature>
<dbReference type="PROSITE" id="PS50113">
    <property type="entry name" value="PAC"/>
    <property type="match status" value="1"/>
</dbReference>
<evidence type="ECO:0000259" key="14">
    <source>
        <dbReference type="PROSITE" id="PS50112"/>
    </source>
</evidence>
<dbReference type="PROSITE" id="PS50112">
    <property type="entry name" value="PAS"/>
    <property type="match status" value="1"/>
</dbReference>
<feature type="domain" description="PAC" evidence="15">
    <location>
        <begin position="262"/>
        <end position="314"/>
    </location>
</feature>
<dbReference type="SUPFAM" id="SSF55781">
    <property type="entry name" value="GAF domain-like"/>
    <property type="match status" value="1"/>
</dbReference>
<dbReference type="EC" id="2.7.13.3" evidence="3"/>
<dbReference type="InterPro" id="IPR000700">
    <property type="entry name" value="PAS-assoc_C"/>
</dbReference>
<dbReference type="CDD" id="cd00130">
    <property type="entry name" value="PAS"/>
    <property type="match status" value="1"/>
</dbReference>
<dbReference type="AlphaFoldDB" id="A0A7S8E736"/>
<dbReference type="InterPro" id="IPR036097">
    <property type="entry name" value="HisK_dim/P_sf"/>
</dbReference>
<keyword evidence="12" id="KW-0472">Membrane</keyword>
<keyword evidence="8" id="KW-0418">Kinase</keyword>
<dbReference type="SMART" id="SM00065">
    <property type="entry name" value="GAF"/>
    <property type="match status" value="1"/>
</dbReference>
<dbReference type="PANTHER" id="PTHR42878:SF7">
    <property type="entry name" value="SENSOR HISTIDINE KINASE GLRK"/>
    <property type="match status" value="1"/>
</dbReference>
<dbReference type="Pfam" id="PF00989">
    <property type="entry name" value="PAS"/>
    <property type="match status" value="1"/>
</dbReference>